<dbReference type="Proteomes" id="UP000178943">
    <property type="component" value="Unassembled WGS sequence"/>
</dbReference>
<evidence type="ECO:0000313" key="4">
    <source>
        <dbReference type="Proteomes" id="UP000178943"/>
    </source>
</evidence>
<accession>A0A1F5VI40</accession>
<sequence length="114" mass="12463">MNSWTIEGNVGKVPELNDRGTMARFSVAVSKPPKNKGDDWPTTWVNVKAIGGAVETCKQVRKGDRVMCAGEYCHDEADDGKHYHYMLAFKVGVTRFKPDAAAGSENVDQSGGSW</sequence>
<dbReference type="PROSITE" id="PS50935">
    <property type="entry name" value="SSB"/>
    <property type="match status" value="1"/>
</dbReference>
<evidence type="ECO:0008006" key="5">
    <source>
        <dbReference type="Google" id="ProtNLM"/>
    </source>
</evidence>
<dbReference type="Gene3D" id="2.40.50.140">
    <property type="entry name" value="Nucleic acid-binding proteins"/>
    <property type="match status" value="1"/>
</dbReference>
<dbReference type="GO" id="GO:0003697">
    <property type="term" value="F:single-stranded DNA binding"/>
    <property type="evidence" value="ECO:0007669"/>
    <property type="project" value="InterPro"/>
</dbReference>
<comment type="caution">
    <text evidence="3">The sequence shown here is derived from an EMBL/GenBank/DDBJ whole genome shotgun (WGS) entry which is preliminary data.</text>
</comment>
<evidence type="ECO:0000256" key="1">
    <source>
        <dbReference type="ARBA" id="ARBA00023125"/>
    </source>
</evidence>
<dbReference type="Pfam" id="PF00436">
    <property type="entry name" value="SSB"/>
    <property type="match status" value="1"/>
</dbReference>
<dbReference type="CDD" id="cd04496">
    <property type="entry name" value="SSB_OBF"/>
    <property type="match status" value="1"/>
</dbReference>
<reference evidence="3 4" key="1">
    <citation type="journal article" date="2016" name="Nat. Commun.">
        <title>Thousands of microbial genomes shed light on interconnected biogeochemical processes in an aquifer system.</title>
        <authorList>
            <person name="Anantharaman K."/>
            <person name="Brown C.T."/>
            <person name="Hug L.A."/>
            <person name="Sharon I."/>
            <person name="Castelle C.J."/>
            <person name="Probst A.J."/>
            <person name="Thomas B.C."/>
            <person name="Singh A."/>
            <person name="Wilkins M.J."/>
            <person name="Karaoz U."/>
            <person name="Brodie E.L."/>
            <person name="Williams K.H."/>
            <person name="Hubbard S.S."/>
            <person name="Banfield J.F."/>
        </authorList>
    </citation>
    <scope>NUCLEOTIDE SEQUENCE [LARGE SCALE GENOMIC DNA]</scope>
</reference>
<protein>
    <recommendedName>
        <fullName evidence="5">Single-stranded DNA-binding protein</fullName>
    </recommendedName>
</protein>
<organism evidence="3 4">
    <name type="scientific">Candidatus Fischerbacteria bacterium RBG_13_37_8</name>
    <dbReference type="NCBI Taxonomy" id="1817863"/>
    <lineage>
        <taxon>Bacteria</taxon>
        <taxon>Candidatus Fischeribacteriota</taxon>
    </lineage>
</organism>
<dbReference type="AlphaFoldDB" id="A0A1F5VI40"/>
<dbReference type="InterPro" id="IPR012340">
    <property type="entry name" value="NA-bd_OB-fold"/>
</dbReference>
<dbReference type="SUPFAM" id="SSF50249">
    <property type="entry name" value="Nucleic acid-binding proteins"/>
    <property type="match status" value="1"/>
</dbReference>
<dbReference type="STRING" id="1817863.A2Y62_11630"/>
<keyword evidence="1 2" id="KW-0238">DNA-binding</keyword>
<evidence type="ECO:0000256" key="2">
    <source>
        <dbReference type="PROSITE-ProRule" id="PRU00252"/>
    </source>
</evidence>
<dbReference type="EMBL" id="MFGW01000169">
    <property type="protein sequence ID" value="OGF63095.1"/>
    <property type="molecule type" value="Genomic_DNA"/>
</dbReference>
<dbReference type="InterPro" id="IPR000424">
    <property type="entry name" value="Primosome_PriB/ssb"/>
</dbReference>
<name>A0A1F5VI40_9BACT</name>
<gene>
    <name evidence="3" type="ORF">A2Y62_11630</name>
</gene>
<evidence type="ECO:0000313" key="3">
    <source>
        <dbReference type="EMBL" id="OGF63095.1"/>
    </source>
</evidence>
<proteinExistence type="predicted"/>